<accession>U6F8N8</accession>
<dbReference type="HOGENOM" id="CLU_3374353_0_0_9"/>
<protein>
    <submittedName>
        <fullName evidence="1">Uncharacterized protein</fullName>
    </submittedName>
</protein>
<reference evidence="1" key="1">
    <citation type="submission" date="2013-09" db="EMBL/GenBank/DDBJ databases">
        <title>Draft Genome Sequence of five Lactobacillus helveticus strains CIRM-BIA 101T, 103, 104, 951 and 953 isolated from milk product.</title>
        <authorList>
            <person name="Valence F."/>
            <person name="Chuat V."/>
            <person name="Ma L."/>
            <person name="Creno S."/>
            <person name="Falentin H."/>
            <person name="Lortal S."/>
            <person name="Bizet C."/>
            <person name="Clermont D."/>
            <person name="Loux V."/>
            <person name="Bouchier C."/>
            <person name="Cousin S."/>
        </authorList>
    </citation>
    <scope>NUCLEOTIDE SEQUENCE [LARGE SCALE GENOMIC DNA]</scope>
    <source>
        <strain evidence="1">CIRM-BIA 951</strain>
    </source>
</reference>
<sequence length="34" mass="3722">MFPETRHFSVGVVHLIGKNAIILPSARDEVSMLG</sequence>
<proteinExistence type="predicted"/>
<evidence type="ECO:0000313" key="1">
    <source>
        <dbReference type="EMBL" id="CDI58960.1"/>
    </source>
</evidence>
<keyword evidence="2" id="KW-1185">Reference proteome</keyword>
<dbReference type="Proteomes" id="UP000017248">
    <property type="component" value="Unassembled WGS sequence"/>
</dbReference>
<gene>
    <name evidence="1" type="ORF">LHCIRMBIA951_00981</name>
</gene>
<organism evidence="1 2">
    <name type="scientific">Lactobacillus helveticus CIRM-BIA 951</name>
    <dbReference type="NCBI Taxonomy" id="1226334"/>
    <lineage>
        <taxon>Bacteria</taxon>
        <taxon>Bacillati</taxon>
        <taxon>Bacillota</taxon>
        <taxon>Bacilli</taxon>
        <taxon>Lactobacillales</taxon>
        <taxon>Lactobacillaceae</taxon>
        <taxon>Lactobacillus</taxon>
    </lineage>
</organism>
<dbReference type="AlphaFoldDB" id="U6F8N8"/>
<evidence type="ECO:0000313" key="2">
    <source>
        <dbReference type="Proteomes" id="UP000017248"/>
    </source>
</evidence>
<comment type="caution">
    <text evidence="1">The sequence shown here is derived from an EMBL/GenBank/DDBJ whole genome shotgun (WGS) entry which is preliminary data.</text>
</comment>
<dbReference type="EMBL" id="CBUK010000127">
    <property type="protein sequence ID" value="CDI58960.1"/>
    <property type="molecule type" value="Genomic_DNA"/>
</dbReference>
<name>U6F8N8_LACHE</name>